<feature type="domain" description="HTH arsR-type" evidence="5">
    <location>
        <begin position="1"/>
        <end position="95"/>
    </location>
</feature>
<dbReference type="InterPro" id="IPR001845">
    <property type="entry name" value="HTH_ArsR_DNA-bd_dom"/>
</dbReference>
<dbReference type="SUPFAM" id="SSF46785">
    <property type="entry name" value="Winged helix' DNA-binding domain"/>
    <property type="match status" value="1"/>
</dbReference>
<name>A0A917P8T6_9ACTN</name>
<dbReference type="InterPro" id="IPR036390">
    <property type="entry name" value="WH_DNA-bd_sf"/>
</dbReference>
<dbReference type="InterPro" id="IPR036388">
    <property type="entry name" value="WH-like_DNA-bd_sf"/>
</dbReference>
<evidence type="ECO:0000256" key="2">
    <source>
        <dbReference type="ARBA" id="ARBA00023125"/>
    </source>
</evidence>
<keyword evidence="3" id="KW-0804">Transcription</keyword>
<protein>
    <recommendedName>
        <fullName evidence="5">HTH arsR-type domain-containing protein</fullName>
    </recommendedName>
</protein>
<comment type="caution">
    <text evidence="6">The sequence shown here is derived from an EMBL/GenBank/DDBJ whole genome shotgun (WGS) entry which is preliminary data.</text>
</comment>
<dbReference type="InterPro" id="IPR011991">
    <property type="entry name" value="ArsR-like_HTH"/>
</dbReference>
<evidence type="ECO:0000256" key="1">
    <source>
        <dbReference type="ARBA" id="ARBA00023015"/>
    </source>
</evidence>
<dbReference type="PANTHER" id="PTHR43132">
    <property type="entry name" value="ARSENICAL RESISTANCE OPERON REPRESSOR ARSR-RELATED"/>
    <property type="match status" value="1"/>
</dbReference>
<dbReference type="GO" id="GO:0003700">
    <property type="term" value="F:DNA-binding transcription factor activity"/>
    <property type="evidence" value="ECO:0007669"/>
    <property type="project" value="InterPro"/>
</dbReference>
<evidence type="ECO:0000313" key="7">
    <source>
        <dbReference type="Proteomes" id="UP000657574"/>
    </source>
</evidence>
<keyword evidence="1" id="KW-0805">Transcription regulation</keyword>
<dbReference type="GO" id="GO:0003677">
    <property type="term" value="F:DNA binding"/>
    <property type="evidence" value="ECO:0007669"/>
    <property type="project" value="UniProtKB-KW"/>
</dbReference>
<feature type="region of interest" description="Disordered" evidence="4">
    <location>
        <begin position="91"/>
        <end position="133"/>
    </location>
</feature>
<sequence length="153" mass="16776">MSVPLYEAKADFFRILGHPVRIRVLELLQDGPKPVRDLLAAIEIEPSNLSQQLAVLRRSGIVTATRTGSTVMYELAGADVAELLAAARRVRPRGHRPSPRCQWGPMPCGKPGKRSPSTSPRPVSPPGRPSQTRCCWSSVSWSRTCCGTPHTRL</sequence>
<dbReference type="EMBL" id="BMQA01000095">
    <property type="protein sequence ID" value="GGJ67019.1"/>
    <property type="molecule type" value="Genomic_DNA"/>
</dbReference>
<evidence type="ECO:0000313" key="6">
    <source>
        <dbReference type="EMBL" id="GGJ67019.1"/>
    </source>
</evidence>
<dbReference type="PROSITE" id="PS50987">
    <property type="entry name" value="HTH_ARSR_2"/>
    <property type="match status" value="1"/>
</dbReference>
<dbReference type="PRINTS" id="PR00778">
    <property type="entry name" value="HTHARSR"/>
</dbReference>
<dbReference type="Pfam" id="PF01022">
    <property type="entry name" value="HTH_5"/>
    <property type="match status" value="1"/>
</dbReference>
<dbReference type="Gene3D" id="1.10.10.10">
    <property type="entry name" value="Winged helix-like DNA-binding domain superfamily/Winged helix DNA-binding domain"/>
    <property type="match status" value="1"/>
</dbReference>
<organism evidence="6 7">
    <name type="scientific">Streptomyces brasiliensis</name>
    <dbReference type="NCBI Taxonomy" id="1954"/>
    <lineage>
        <taxon>Bacteria</taxon>
        <taxon>Bacillati</taxon>
        <taxon>Actinomycetota</taxon>
        <taxon>Actinomycetes</taxon>
        <taxon>Kitasatosporales</taxon>
        <taxon>Streptomycetaceae</taxon>
        <taxon>Streptomyces</taxon>
    </lineage>
</organism>
<reference evidence="6" key="1">
    <citation type="journal article" date="2014" name="Int. J. Syst. Evol. Microbiol.">
        <title>Complete genome sequence of Corynebacterium casei LMG S-19264T (=DSM 44701T), isolated from a smear-ripened cheese.</title>
        <authorList>
            <consortium name="US DOE Joint Genome Institute (JGI-PGF)"/>
            <person name="Walter F."/>
            <person name="Albersmeier A."/>
            <person name="Kalinowski J."/>
            <person name="Ruckert C."/>
        </authorList>
    </citation>
    <scope>NUCLEOTIDE SEQUENCE</scope>
    <source>
        <strain evidence="6">JCM 3086</strain>
    </source>
</reference>
<dbReference type="Proteomes" id="UP000657574">
    <property type="component" value="Unassembled WGS sequence"/>
</dbReference>
<keyword evidence="2" id="KW-0238">DNA-binding</keyword>
<dbReference type="NCBIfam" id="NF033788">
    <property type="entry name" value="HTH_metalloreg"/>
    <property type="match status" value="1"/>
</dbReference>
<dbReference type="SMART" id="SM00418">
    <property type="entry name" value="HTH_ARSR"/>
    <property type="match status" value="1"/>
</dbReference>
<dbReference type="InterPro" id="IPR051011">
    <property type="entry name" value="Metal_resp_trans_reg"/>
</dbReference>
<dbReference type="CDD" id="cd00090">
    <property type="entry name" value="HTH_ARSR"/>
    <property type="match status" value="1"/>
</dbReference>
<evidence type="ECO:0000256" key="4">
    <source>
        <dbReference type="SAM" id="MobiDB-lite"/>
    </source>
</evidence>
<evidence type="ECO:0000256" key="3">
    <source>
        <dbReference type="ARBA" id="ARBA00023163"/>
    </source>
</evidence>
<keyword evidence="7" id="KW-1185">Reference proteome</keyword>
<reference evidence="6" key="2">
    <citation type="submission" date="2020-09" db="EMBL/GenBank/DDBJ databases">
        <authorList>
            <person name="Sun Q."/>
            <person name="Ohkuma M."/>
        </authorList>
    </citation>
    <scope>NUCLEOTIDE SEQUENCE</scope>
    <source>
        <strain evidence="6">JCM 3086</strain>
    </source>
</reference>
<evidence type="ECO:0000259" key="5">
    <source>
        <dbReference type="PROSITE" id="PS50987"/>
    </source>
</evidence>
<dbReference type="PANTHER" id="PTHR43132:SF2">
    <property type="entry name" value="ARSENICAL RESISTANCE OPERON REPRESSOR ARSR-RELATED"/>
    <property type="match status" value="1"/>
</dbReference>
<accession>A0A917P8T6</accession>
<dbReference type="AlphaFoldDB" id="A0A917P8T6"/>
<gene>
    <name evidence="6" type="ORF">GCM10010121_092170</name>
</gene>
<proteinExistence type="predicted"/>